<dbReference type="EMBL" id="CP040089">
    <property type="protein sequence ID" value="QGA80681.1"/>
    <property type="molecule type" value="Genomic_DNA"/>
</dbReference>
<dbReference type="RefSeq" id="WP_153550422.1">
    <property type="nucleotide sequence ID" value="NZ_CP040089.1"/>
</dbReference>
<proteinExistence type="predicted"/>
<dbReference type="Proteomes" id="UP000377803">
    <property type="component" value="Chromosome"/>
</dbReference>
<evidence type="ECO:0000313" key="4">
    <source>
        <dbReference type="Proteomes" id="UP000377803"/>
    </source>
</evidence>
<keyword evidence="2" id="KW-0472">Membrane</keyword>
<keyword evidence="1" id="KW-0175">Coiled coil</keyword>
<feature type="transmembrane region" description="Helical" evidence="2">
    <location>
        <begin position="625"/>
        <end position="646"/>
    </location>
</feature>
<evidence type="ECO:0000256" key="2">
    <source>
        <dbReference type="SAM" id="Phobius"/>
    </source>
</evidence>
<feature type="coiled-coil region" evidence="1">
    <location>
        <begin position="529"/>
        <end position="556"/>
    </location>
</feature>
<dbReference type="AlphaFoldDB" id="A0A5Q0UH39"/>
<keyword evidence="4" id="KW-1185">Reference proteome</keyword>
<dbReference type="KEGG" id="ncon:LC1Nh_0797"/>
<evidence type="ECO:0000256" key="1">
    <source>
        <dbReference type="SAM" id="Coils"/>
    </source>
</evidence>
<sequence>MITIRSPLKKTLLLLTLTTLTISLGTALQWDQPDENAHINDEFELTVTGNDGLDDVELYYDEGDGWESADSMSESSTKGTYTKTGVDSDIGSYEGLELKANTSGEDSTDDRTVTLDVGEPQVEYNGDGEFVQKDPTVTFEVSDEYSEVTGAEISVDSNDGDVSVDGDDEKDPNCDVDDTCDVEFDIDTEDLEEGDEIEVTVTADDEAGNIEKQDETFTLDSEWDGDSSASVEWVESESSVLTGFEDEDQDLDISFQPDTVSDTTVICEVDGDEVDNANIDASDEDETASCEFDSDDYAGSSFELTVEAEDEAGNSETLVDEKRMVWDTDAPSVDRLEQPQGVSTFNSGFDLSVLVNDDASGIESLEYYFDAGTELGEGSQVDLEDSESTVIDHDFKVEPGDLSRGSHTVYVRAEDGTGLTDVSSFDFEYYPNRNPEINLGAPDRFEVTSGESKTFDLSIENGAPFFLNSVEVTSSSAAWDGTRTVTGLEEGDSVKRSITVDASSLDVGVYDLKIQTANYDASKTVEVVVRATEDQKQSIESSLQDWKSKRDVLNENISKIGNLEASDEDISQFTETVSKAEKAAEKGNYYEVKSHLSSIDSSFEQASQTFSEKKDTFQKKQRNQMYLIGFFLLVLIGGGGVAAYLYSGEEDVSELIPEDWDVELPEEMPEIGVREKVEELVGEAEEEVEEETGYSFK</sequence>
<evidence type="ECO:0000313" key="3">
    <source>
        <dbReference type="EMBL" id="QGA80681.1"/>
    </source>
</evidence>
<accession>A0A5Q0UH39</accession>
<organism evidence="3 4">
    <name type="scientific">Candidatus Nanohalobium constans</name>
    <dbReference type="NCBI Taxonomy" id="2565781"/>
    <lineage>
        <taxon>Archaea</taxon>
        <taxon>Candidatus Nanohalarchaeota</taxon>
        <taxon>Candidatus Nanohalobia</taxon>
        <taxon>Candidatus Nanohalobiales</taxon>
        <taxon>Candidatus Nanohalobiaceae</taxon>
        <taxon>Candidatus Nanohalobium</taxon>
    </lineage>
</organism>
<protein>
    <recommendedName>
        <fullName evidence="5">Ig-like domain-containing protein</fullName>
    </recommendedName>
</protein>
<keyword evidence="2" id="KW-1133">Transmembrane helix</keyword>
<name>A0A5Q0UH39_9ARCH</name>
<evidence type="ECO:0008006" key="5">
    <source>
        <dbReference type="Google" id="ProtNLM"/>
    </source>
</evidence>
<dbReference type="GeneID" id="42365186"/>
<reference evidence="4" key="1">
    <citation type="submission" date="2019-05" db="EMBL/GenBank/DDBJ databases">
        <title>Candidatus Nanohalobium constans, a novel model system to study the DPANN nano-sized archaea: genomic and physiological characterization of a nanoarchaeon co-cultured with its chitinotrophic host.</title>
        <authorList>
            <person name="La Cono V."/>
            <person name="Arcadi E."/>
            <person name="Crisafi F."/>
            <person name="Denaro R."/>
            <person name="La Spada G."/>
            <person name="Messina E."/>
            <person name="Smedile F."/>
            <person name="Toshchakov S.V."/>
            <person name="Shevchenko M.A."/>
            <person name="Golyshin P.N."/>
            <person name="Golyshina O.V."/>
            <person name="Ferrer M."/>
            <person name="Rohde M."/>
            <person name="Mushegian A."/>
            <person name="Sorokin D.Y."/>
            <person name="Giuliano L."/>
            <person name="Yakimov M.M."/>
        </authorList>
    </citation>
    <scope>NUCLEOTIDE SEQUENCE [LARGE SCALE GENOMIC DNA]</scope>
    <source>
        <strain evidence="4">LC1Nh</strain>
    </source>
</reference>
<gene>
    <name evidence="3" type="ORF">LC1Nh_0797</name>
</gene>
<keyword evidence="2" id="KW-0812">Transmembrane</keyword>